<evidence type="ECO:0000256" key="1">
    <source>
        <dbReference type="SAM" id="SignalP"/>
    </source>
</evidence>
<reference evidence="2" key="1">
    <citation type="submission" date="2022-01" db="EMBL/GenBank/DDBJ databases">
        <authorList>
            <person name="King R."/>
        </authorList>
    </citation>
    <scope>NUCLEOTIDE SEQUENCE</scope>
</reference>
<feature type="chain" id="PRO_5040420347" evidence="1">
    <location>
        <begin position="24"/>
        <end position="297"/>
    </location>
</feature>
<accession>A0A9N9RLH6</accession>
<feature type="signal peptide" evidence="1">
    <location>
        <begin position="1"/>
        <end position="23"/>
    </location>
</feature>
<proteinExistence type="predicted"/>
<protein>
    <submittedName>
        <fullName evidence="2">Uncharacterized protein</fullName>
    </submittedName>
</protein>
<gene>
    <name evidence="2" type="ORF">CHIRRI_LOCUS1969</name>
</gene>
<name>A0A9N9RLH6_9DIPT</name>
<keyword evidence="1" id="KW-0732">Signal</keyword>
<sequence length="297" mass="34897">MSKITMKFINIVLFSFFIHLTNGDTKKTSMNEDLNRACIIRFLQIRGKLDEQIQVSPAPADMCRILLPLVYANHSERLCLRLWETKSIKAECVFETLKKFEFVDLELKQEIITKLKSIPKGDKRKILHEVTVAQREALTRTAKMCKSDFTYGGLFDEILGINSSLIALQREYCLLKYALENKFLDLRYININPRNIDVRNIECTSIIVQSQDESEEKLLEAFKSRKYSSDAINCLIEKYKDERIFGWNLAKDFLYKIKISENEKRAEDWRISKKLSDFNKISSNCLYSFNWSLFQFK</sequence>
<evidence type="ECO:0000313" key="2">
    <source>
        <dbReference type="EMBL" id="CAG9798994.1"/>
    </source>
</evidence>
<dbReference type="Proteomes" id="UP001153620">
    <property type="component" value="Chromosome 1"/>
</dbReference>
<keyword evidence="3" id="KW-1185">Reference proteome</keyword>
<evidence type="ECO:0000313" key="3">
    <source>
        <dbReference type="Proteomes" id="UP001153620"/>
    </source>
</evidence>
<dbReference type="EMBL" id="OU895877">
    <property type="protein sequence ID" value="CAG9798994.1"/>
    <property type="molecule type" value="Genomic_DNA"/>
</dbReference>
<organism evidence="2 3">
    <name type="scientific">Chironomus riparius</name>
    <dbReference type="NCBI Taxonomy" id="315576"/>
    <lineage>
        <taxon>Eukaryota</taxon>
        <taxon>Metazoa</taxon>
        <taxon>Ecdysozoa</taxon>
        <taxon>Arthropoda</taxon>
        <taxon>Hexapoda</taxon>
        <taxon>Insecta</taxon>
        <taxon>Pterygota</taxon>
        <taxon>Neoptera</taxon>
        <taxon>Endopterygota</taxon>
        <taxon>Diptera</taxon>
        <taxon>Nematocera</taxon>
        <taxon>Chironomoidea</taxon>
        <taxon>Chironomidae</taxon>
        <taxon>Chironominae</taxon>
        <taxon>Chironomus</taxon>
    </lineage>
</organism>
<dbReference type="OrthoDB" id="7788152at2759"/>
<reference evidence="2" key="2">
    <citation type="submission" date="2022-10" db="EMBL/GenBank/DDBJ databases">
        <authorList>
            <consortium name="ENA_rothamsted_submissions"/>
            <consortium name="culmorum"/>
            <person name="King R."/>
        </authorList>
    </citation>
    <scope>NUCLEOTIDE SEQUENCE</scope>
</reference>
<dbReference type="AlphaFoldDB" id="A0A9N9RLH6"/>